<feature type="transmembrane region" description="Helical" evidence="1">
    <location>
        <begin position="21"/>
        <end position="44"/>
    </location>
</feature>
<dbReference type="Proteomes" id="UP000254792">
    <property type="component" value="Chromosome"/>
</dbReference>
<dbReference type="RefSeq" id="WP_115558559.1">
    <property type="nucleotide sequence ID" value="NZ_CP031376.1"/>
</dbReference>
<accession>A0A345Z4Y9</accession>
<protein>
    <submittedName>
        <fullName evidence="2">ABC transporter permease</fullName>
    </submittedName>
</protein>
<feature type="transmembrane region" description="Helical" evidence="1">
    <location>
        <begin position="544"/>
        <end position="563"/>
    </location>
</feature>
<evidence type="ECO:0000313" key="2">
    <source>
        <dbReference type="EMBL" id="AXK51668.1"/>
    </source>
</evidence>
<dbReference type="OrthoDB" id="388175at2"/>
<organism evidence="2 3">
    <name type="scientific">Spiroplasma alleghenense</name>
    <dbReference type="NCBI Taxonomy" id="216931"/>
    <lineage>
        <taxon>Bacteria</taxon>
        <taxon>Bacillati</taxon>
        <taxon>Mycoplasmatota</taxon>
        <taxon>Mollicutes</taxon>
        <taxon>Entomoplasmatales</taxon>
        <taxon>Spiroplasmataceae</taxon>
        <taxon>Spiroplasma</taxon>
    </lineage>
</organism>
<dbReference type="AlphaFoldDB" id="A0A345Z4Y9"/>
<reference evidence="2 3" key="1">
    <citation type="submission" date="2018-07" db="EMBL/GenBank/DDBJ databases">
        <title>Complete genome sequence of Spiroplasma alleghenense PLHS-1 (ATCC 51752).</title>
        <authorList>
            <person name="Chou L."/>
            <person name="Lee T.-Y."/>
            <person name="Tsai Y.-M."/>
            <person name="Kuo C.-H."/>
        </authorList>
    </citation>
    <scope>NUCLEOTIDE SEQUENCE [LARGE SCALE GENOMIC DNA]</scope>
    <source>
        <strain evidence="2 3">PLHS-1</strain>
    </source>
</reference>
<evidence type="ECO:0000256" key="1">
    <source>
        <dbReference type="SAM" id="Phobius"/>
    </source>
</evidence>
<feature type="transmembrane region" description="Helical" evidence="1">
    <location>
        <begin position="110"/>
        <end position="130"/>
    </location>
</feature>
<feature type="transmembrane region" description="Helical" evidence="1">
    <location>
        <begin position="142"/>
        <end position="164"/>
    </location>
</feature>
<keyword evidence="1" id="KW-1133">Transmembrane helix</keyword>
<keyword evidence="1" id="KW-0812">Transmembrane</keyword>
<sequence length="573" mass="67473">MKNNNFKTVFNFSLLRVKKNIPLIIISAVLMTLIIILNFTFLALTTGPKYISTLLIINVIISVFWLGFFNINNTTSFIIGDLNSGIQSLEIRRGATLKEIFWSKLLANKIISFSWIILVYLAFIICPLFFNKSYYKIIVLNYSFGIFSLLVIDLLITAITLSISCFTKSYKKSIPVAWIFVIMSMFSFMFAIVPYVFTPVDSYQNEIMDFVAFDYFEKHGQKHSKLMVKMGEDRDKIVDLFRDEDLFEINTENELEDWKYGTIRNYFNYSAFELGFLLDYNHWIKDNSFQQKIDDYLINLKIDEKISIKIDNEELKSRIESNFYLEFLEMVADKNTGNKKVNFKNSLLNNNSRKNLVAENQFNDILKNFNQELIVNLSKIDQEFDLNARDLKLLVNALMEVYFYKFSWKDSYLEYGTYENKYSSPIPFTEYFLLNNWNQWYQAKEFSYGTNLLIMCLEQILWAYDMEWEADEDSELTALNLNYQINPAMWFVEMILFSHSDNPLSDSLSINSSPMPILDFQIVKLDKKNKPYFTKRPFSVTANYLVGITMACSLILIGYFGFLKRAENYKRWD</sequence>
<evidence type="ECO:0000313" key="3">
    <source>
        <dbReference type="Proteomes" id="UP000254792"/>
    </source>
</evidence>
<dbReference type="KEGG" id="salx:SALLE_v1c09980"/>
<feature type="transmembrane region" description="Helical" evidence="1">
    <location>
        <begin position="176"/>
        <end position="197"/>
    </location>
</feature>
<keyword evidence="1" id="KW-0472">Membrane</keyword>
<proteinExistence type="predicted"/>
<feature type="transmembrane region" description="Helical" evidence="1">
    <location>
        <begin position="50"/>
        <end position="69"/>
    </location>
</feature>
<dbReference type="EMBL" id="CP031376">
    <property type="protein sequence ID" value="AXK51668.1"/>
    <property type="molecule type" value="Genomic_DNA"/>
</dbReference>
<gene>
    <name evidence="2" type="ORF">SALLE_v1c09980</name>
</gene>
<name>A0A345Z4Y9_9MOLU</name>
<keyword evidence="3" id="KW-1185">Reference proteome</keyword>